<evidence type="ECO:0000313" key="11">
    <source>
        <dbReference type="EMBL" id="UBN09108.1"/>
    </source>
</evidence>
<dbReference type="GO" id="GO:0046740">
    <property type="term" value="P:transport of virus in host, cell to cell"/>
    <property type="evidence" value="ECO:0007669"/>
    <property type="project" value="UniProtKB-KW"/>
</dbReference>
<evidence type="ECO:0000256" key="6">
    <source>
        <dbReference type="ARBA" id="ARBA00023054"/>
    </source>
</evidence>
<keyword evidence="14" id="KW-1185">Reference proteome</keyword>
<evidence type="ECO:0000256" key="4">
    <source>
        <dbReference type="ARBA" id="ARBA00022448"/>
    </source>
</evidence>
<keyword evidence="7" id="KW-1031">Host cell junction</keyword>
<comment type="function">
    <text evidence="8">Transports viral genome to neighboring plant cells directly through plasmosdesmata, without any budding. The movement protein allows efficient cell to cell propagation, by bypassing the host cell wall barrier. Acts by forming tubules structures that increase the size exclusion limit (SEL) of plasmodesmata, thereby allowing viral ribonucleocapsids to spread directly to neighboring cells.</text>
</comment>
<accession>A0A8K1HP66</accession>
<dbReference type="GO" id="GO:0044219">
    <property type="term" value="C:host cell plasmodesma"/>
    <property type="evidence" value="ECO:0007669"/>
    <property type="project" value="UniProtKB-SubCell"/>
</dbReference>
<comment type="subcellular location">
    <subcellularLocation>
        <location evidence="1">Host cell junction</location>
        <location evidence="1">Host plasmodesma</location>
    </subcellularLocation>
</comment>
<comment type="similarity">
    <text evidence="2">Belongs to the caulimoviridae movement protein family.</text>
</comment>
<evidence type="ECO:0000313" key="13">
    <source>
        <dbReference type="EMBL" id="UBN09116.1"/>
    </source>
</evidence>
<dbReference type="RefSeq" id="YP_010805165.1">
    <property type="nucleotide sequence ID" value="NC_077108.1"/>
</dbReference>
<evidence type="ECO:0000256" key="1">
    <source>
        <dbReference type="ARBA" id="ARBA00004621"/>
    </source>
</evidence>
<evidence type="ECO:0000256" key="8">
    <source>
        <dbReference type="ARBA" id="ARBA00024940"/>
    </source>
</evidence>
<dbReference type="PANTHER" id="PTHR47599:SF3">
    <property type="entry name" value="CELL-TO-CELL MOVEMENT PROTEIN"/>
    <property type="match status" value="1"/>
</dbReference>
<name>A0A8K1HP66_9VIRU</name>
<keyword evidence="5" id="KW-0916">Viral movement protein</keyword>
<evidence type="ECO:0000256" key="2">
    <source>
        <dbReference type="ARBA" id="ARBA00009255"/>
    </source>
</evidence>
<evidence type="ECO:0000256" key="3">
    <source>
        <dbReference type="ARBA" id="ARBA00014660"/>
    </source>
</evidence>
<organism evidence="12">
    <name type="scientific">Metaplexis yellow mottle-associated virus</name>
    <dbReference type="NCBI Taxonomy" id="2878269"/>
    <lineage>
        <taxon>Viruses</taxon>
        <taxon>Riboviria</taxon>
        <taxon>Pararnavirae</taxon>
        <taxon>Artverviricota</taxon>
        <taxon>Revtraviricetes</taxon>
        <taxon>Ortervirales</taxon>
        <taxon>Caulimoviridae</taxon>
        <taxon>Caulimovirus</taxon>
        <taxon>Caulimovirus metaplexis</taxon>
    </lineage>
</organism>
<dbReference type="InterPro" id="IPR051596">
    <property type="entry name" value="Caulimoviridae_Movement"/>
</dbReference>
<feature type="region of interest" description="Disordered" evidence="10">
    <location>
        <begin position="1"/>
        <end position="21"/>
    </location>
</feature>
<evidence type="ECO:0000313" key="12">
    <source>
        <dbReference type="EMBL" id="UBN09115.1"/>
    </source>
</evidence>
<feature type="compositionally biased region" description="Low complexity" evidence="10">
    <location>
        <begin position="1"/>
        <end position="12"/>
    </location>
</feature>
<evidence type="ECO:0000256" key="7">
    <source>
        <dbReference type="ARBA" id="ARBA00023081"/>
    </source>
</evidence>
<evidence type="ECO:0000313" key="14">
    <source>
        <dbReference type="Proteomes" id="UP001162073"/>
    </source>
</evidence>
<reference evidence="12" key="1">
    <citation type="journal article" date="2021" name="Arch. Virol.">
        <title>Complete genome sequence of a putative new and distinct caulimovirus from Metaplexis japonica (Thunb.) Makino in China.</title>
        <authorList>
            <person name="Yang C."/>
            <person name="Sun J."/>
            <person name="Zhang S."/>
            <person name="Wang J."/>
            <person name="Zhang S."/>
            <person name="Yu M."/>
            <person name="Cao M."/>
        </authorList>
    </citation>
    <scope>NUCLEOTIDE SEQUENCE</scope>
    <source>
        <strain evidence="11">LM-Cau-A</strain>
        <strain evidence="12">LM-Cau-B</strain>
        <strain evidence="13">LM-Cau-C</strain>
    </source>
</reference>
<dbReference type="KEGG" id="vg:80544027"/>
<dbReference type="GeneID" id="80544027"/>
<evidence type="ECO:0000256" key="5">
    <source>
        <dbReference type="ARBA" id="ARBA00023031"/>
    </source>
</evidence>
<evidence type="ECO:0000256" key="10">
    <source>
        <dbReference type="SAM" id="MobiDB-lite"/>
    </source>
</evidence>
<keyword evidence="4" id="KW-0813">Transport</keyword>
<dbReference type="EMBL" id="MW656215">
    <property type="protein sequence ID" value="UBN09115.1"/>
    <property type="molecule type" value="Genomic_DNA"/>
</dbReference>
<dbReference type="EMBL" id="MW656216">
    <property type="protein sequence ID" value="UBN09116.1"/>
    <property type="molecule type" value="Genomic_DNA"/>
</dbReference>
<proteinExistence type="inferred from homology"/>
<protein>
    <recommendedName>
        <fullName evidence="3">Movement protein</fullName>
    </recommendedName>
    <alternativeName>
        <fullName evidence="9">Cell-to-cell transport protein</fullName>
    </alternativeName>
</protein>
<dbReference type="EMBL" id="MW656214">
    <property type="protein sequence ID" value="UBN09108.1"/>
    <property type="molecule type" value="Genomic_DNA"/>
</dbReference>
<dbReference type="PANTHER" id="PTHR47599">
    <property type="entry name" value="CELL-TO-CELL MOVEMENT PROTEIN"/>
    <property type="match status" value="1"/>
</dbReference>
<keyword evidence="6" id="KW-0175">Coiled coil</keyword>
<dbReference type="InterPro" id="IPR028919">
    <property type="entry name" value="Viral_movement"/>
</dbReference>
<sequence length="331" mass="37959">MSDLYPSSPSPSEEQNNFSGTDEQYFEEQRGFAHEIQLDQALLKQIERSRLSLSPQEVFHTPSPISKLLSKFKQRQNHVFTCISQREYPLDIKNCGGIIEIPLFNRREIDFKLSKLKPEIKRTISYLNVGCIKIMIKSTFRTGVDAPIKLALLDRRLNNVKDALFGSIQGNLSYGKLIFTCNPRISVSLLDKNINQILCLAHEFTNTDLMNEGFHPYSITYMLGYSLSNSHHSLDFKPNEAIRIDHLFNQVGKISETPFQELTNINGNWTMELSRKPLLGEKPKLVIEGSNRSESSSRGFARSLSRLHGLPRQDDIHEVSRRIKELSYELE</sequence>
<dbReference type="Pfam" id="PF01107">
    <property type="entry name" value="MP"/>
    <property type="match status" value="1"/>
</dbReference>
<evidence type="ECO:0000256" key="9">
    <source>
        <dbReference type="ARBA" id="ARBA00030527"/>
    </source>
</evidence>
<dbReference type="Proteomes" id="UP001162073">
    <property type="component" value="Segment"/>
</dbReference>